<dbReference type="GO" id="GO:0005886">
    <property type="term" value="C:plasma membrane"/>
    <property type="evidence" value="ECO:0007669"/>
    <property type="project" value="EnsemblFungi"/>
</dbReference>
<feature type="transmembrane region" description="Helical" evidence="8">
    <location>
        <begin position="453"/>
        <end position="477"/>
    </location>
</feature>
<reference evidence="11" key="1">
    <citation type="submission" date="2016-05" db="EMBL/GenBank/DDBJ databases">
        <title>Comparative genomics of biotechnologically important yeasts.</title>
        <authorList>
            <consortium name="DOE Joint Genome Institute"/>
            <person name="Riley R."/>
            <person name="Haridas S."/>
            <person name="Wolfe K.H."/>
            <person name="Lopes M.R."/>
            <person name="Hittinger C.T."/>
            <person name="Goker M."/>
            <person name="Salamov A."/>
            <person name="Wisecaver J."/>
            <person name="Long T.M."/>
            <person name="Aerts A.L."/>
            <person name="Barry K."/>
            <person name="Choi C."/>
            <person name="Clum A."/>
            <person name="Coughlan A.Y."/>
            <person name="Deshpande S."/>
            <person name="Douglass A.P."/>
            <person name="Hanson S.J."/>
            <person name="Klenk H.-P."/>
            <person name="Labutti K."/>
            <person name="Lapidus A."/>
            <person name="Lindquist E."/>
            <person name="Lipzen A."/>
            <person name="Meier-Kolthoff J.P."/>
            <person name="Ohm R.A."/>
            <person name="Otillar R.P."/>
            <person name="Pangilinan J."/>
            <person name="Peng Y."/>
            <person name="Rokas A."/>
            <person name="Rosa C.A."/>
            <person name="Scheuner C."/>
            <person name="Sibirny A.A."/>
            <person name="Slot J.C."/>
            <person name="Stielow J.B."/>
            <person name="Sun H."/>
            <person name="Kurtzman C.P."/>
            <person name="Blackwell M."/>
            <person name="Grigoriev I.V."/>
            <person name="Jeffries T.W."/>
        </authorList>
    </citation>
    <scope>NUCLEOTIDE SEQUENCE [LARGE SCALE GENOMIC DNA]</scope>
    <source>
        <strain evidence="11">NRRL Y-2460</strain>
    </source>
</reference>
<name>A0A1E4U3N8_PACTA</name>
<evidence type="ECO:0000259" key="9">
    <source>
        <dbReference type="Pfam" id="PF00324"/>
    </source>
</evidence>
<organism evidence="10 11">
    <name type="scientific">Pachysolen tannophilus NRRL Y-2460</name>
    <dbReference type="NCBI Taxonomy" id="669874"/>
    <lineage>
        <taxon>Eukaryota</taxon>
        <taxon>Fungi</taxon>
        <taxon>Dikarya</taxon>
        <taxon>Ascomycota</taxon>
        <taxon>Saccharomycotina</taxon>
        <taxon>Pichiomycetes</taxon>
        <taxon>Pachysolenaceae</taxon>
        <taxon>Pachysolen</taxon>
    </lineage>
</organism>
<keyword evidence="7 8" id="KW-0472">Membrane</keyword>
<dbReference type="GO" id="GO:0005789">
    <property type="term" value="C:endoplasmic reticulum membrane"/>
    <property type="evidence" value="ECO:0007669"/>
    <property type="project" value="EnsemblFungi"/>
</dbReference>
<dbReference type="GO" id="GO:1902274">
    <property type="term" value="P:positive regulation of (R)-carnitine transmembrane transport"/>
    <property type="evidence" value="ECO:0007669"/>
    <property type="project" value="EnsemblFungi"/>
</dbReference>
<feature type="transmembrane region" description="Helical" evidence="8">
    <location>
        <begin position="424"/>
        <end position="441"/>
    </location>
</feature>
<dbReference type="STRING" id="669874.A0A1E4U3N8"/>
<proteinExistence type="inferred from homology"/>
<evidence type="ECO:0000256" key="5">
    <source>
        <dbReference type="ARBA" id="ARBA00022970"/>
    </source>
</evidence>
<feature type="transmembrane region" description="Helical" evidence="8">
    <location>
        <begin position="118"/>
        <end position="144"/>
    </location>
</feature>
<dbReference type="Gene3D" id="1.20.1740.10">
    <property type="entry name" value="Amino acid/polyamine transporter I"/>
    <property type="match status" value="1"/>
</dbReference>
<evidence type="ECO:0000313" key="11">
    <source>
        <dbReference type="Proteomes" id="UP000094236"/>
    </source>
</evidence>
<comment type="similarity">
    <text evidence="2">Belongs to the amino acid-polyamine-organocation (APC) superfamily. YAT (TC 2.A.3.10) family.</text>
</comment>
<gene>
    <name evidence="10" type="ORF">PACTADRAFT_184776</name>
</gene>
<evidence type="ECO:0000256" key="8">
    <source>
        <dbReference type="SAM" id="Phobius"/>
    </source>
</evidence>
<feature type="transmembrane region" description="Helical" evidence="8">
    <location>
        <begin position="379"/>
        <end position="398"/>
    </location>
</feature>
<dbReference type="AlphaFoldDB" id="A0A1E4U3N8"/>
<feature type="transmembrane region" description="Helical" evidence="8">
    <location>
        <begin position="92"/>
        <end position="112"/>
    </location>
</feature>
<dbReference type="PROSITE" id="PS00218">
    <property type="entry name" value="AMINO_ACID_PERMEASE_1"/>
    <property type="match status" value="1"/>
</dbReference>
<dbReference type="Pfam" id="PF00324">
    <property type="entry name" value="AA_permease"/>
    <property type="match status" value="1"/>
</dbReference>
<evidence type="ECO:0000256" key="1">
    <source>
        <dbReference type="ARBA" id="ARBA00004141"/>
    </source>
</evidence>
<dbReference type="Proteomes" id="UP000094236">
    <property type="component" value="Unassembled WGS sequence"/>
</dbReference>
<dbReference type="EMBL" id="KV454011">
    <property type="protein sequence ID" value="ODV98607.1"/>
    <property type="molecule type" value="Genomic_DNA"/>
</dbReference>
<dbReference type="GO" id="GO:1902269">
    <property type="term" value="P:positive regulation of polyamine transmembrane transport"/>
    <property type="evidence" value="ECO:0007669"/>
    <property type="project" value="EnsemblFungi"/>
</dbReference>
<feature type="domain" description="Amino acid permease/ SLC12A" evidence="9">
    <location>
        <begin position="89"/>
        <end position="560"/>
    </location>
</feature>
<dbReference type="InterPro" id="IPR004840">
    <property type="entry name" value="Amino_acid_permease_CS"/>
</dbReference>
<feature type="transmembrane region" description="Helical" evidence="8">
    <location>
        <begin position="322"/>
        <end position="340"/>
    </location>
</feature>
<dbReference type="GO" id="GO:0015171">
    <property type="term" value="F:amino acid transmembrane transporter activity"/>
    <property type="evidence" value="ECO:0007669"/>
    <property type="project" value="TreeGrafter"/>
</dbReference>
<dbReference type="PANTHER" id="PTHR43341">
    <property type="entry name" value="AMINO ACID PERMEASE"/>
    <property type="match status" value="1"/>
</dbReference>
<dbReference type="OrthoDB" id="10062876at2759"/>
<evidence type="ECO:0000256" key="3">
    <source>
        <dbReference type="ARBA" id="ARBA00022448"/>
    </source>
</evidence>
<feature type="transmembrane region" description="Helical" evidence="8">
    <location>
        <begin position="202"/>
        <end position="220"/>
    </location>
</feature>
<dbReference type="GO" id="GO:0000329">
    <property type="term" value="C:fungal-type vacuole membrane"/>
    <property type="evidence" value="ECO:0007669"/>
    <property type="project" value="EnsemblFungi"/>
</dbReference>
<keyword evidence="11" id="KW-1185">Reference proteome</keyword>
<keyword evidence="3" id="KW-0813">Transport</keyword>
<evidence type="ECO:0000256" key="7">
    <source>
        <dbReference type="ARBA" id="ARBA00023136"/>
    </source>
</evidence>
<protein>
    <recommendedName>
        <fullName evidence="9">Amino acid permease/ SLC12A domain-containing protein</fullName>
    </recommendedName>
</protein>
<dbReference type="PANTHER" id="PTHR43341:SF15">
    <property type="entry name" value="GENERAL AMINO ACID PERMEASE AGP2"/>
    <property type="match status" value="1"/>
</dbReference>
<dbReference type="InterPro" id="IPR004841">
    <property type="entry name" value="AA-permease/SLC12A_dom"/>
</dbReference>
<accession>A0A1E4U3N8</accession>
<comment type="subcellular location">
    <subcellularLocation>
        <location evidence="1">Membrane</location>
        <topology evidence="1">Multi-pass membrane protein</topology>
    </subcellularLocation>
</comment>
<keyword evidence="6 8" id="KW-1133">Transmembrane helix</keyword>
<feature type="transmembrane region" description="Helical" evidence="8">
    <location>
        <begin position="498"/>
        <end position="520"/>
    </location>
</feature>
<evidence type="ECO:0000256" key="4">
    <source>
        <dbReference type="ARBA" id="ARBA00022692"/>
    </source>
</evidence>
<feature type="transmembrane region" description="Helical" evidence="8">
    <location>
        <begin position="532"/>
        <end position="549"/>
    </location>
</feature>
<dbReference type="InterPro" id="IPR050524">
    <property type="entry name" value="APC_YAT"/>
</dbReference>
<feature type="transmembrane region" description="Helical" evidence="8">
    <location>
        <begin position="226"/>
        <end position="249"/>
    </location>
</feature>
<evidence type="ECO:0000313" key="10">
    <source>
        <dbReference type="EMBL" id="ODV98607.1"/>
    </source>
</evidence>
<keyword evidence="4 8" id="KW-0812">Transmembrane</keyword>
<evidence type="ECO:0000256" key="2">
    <source>
        <dbReference type="ARBA" id="ARBA00006983"/>
    </source>
</evidence>
<sequence>MSKSKLKNFLYDHLVPLPPAKSTTAVLTTTVEQDEKENSQYVVATGIDRYDKGDYQFRIDTEVDNVASDSSSTLIPSVYTTRRNLKNRHVQLIGIGGTIGTALFVSIGTSLYEGGPLSLLLSFAIWCIPVFFVTLCTAEMVCFLPTTSPFITLTGILCDEALEFMQGFNFWVLQGALIPFEISGVHTIIEYWNSTHNPGIELGIQLGLYFIISMSAVSYYGETEFWLSIGKVILAAGLMLFTFFTMVGANPHRDAYGFRNWNEPSPMVEYLTTGNLGRFQGFLACLIQASFTIAGPDYVASVAGEIKGEVRKKNLPKAFKQVFFRLTFMFIGGALCVGIVCSSRDSQLISAISESRPGAGSSPYVIAMKNLDIPVLPDIVNALLVLSAFSAGNSYTYCTSRTLYGLAKNGKTPKFLTHCTKNGVPMYCVLISLCWGLLSLLELGTNSSIVLDWIINLVTQCQLLNYFLICSTYCFFYKALKYKGIDRKDLYFRAWYQPYLAILGAICFFSMIFINPYLLYYPSKEYWSLETFLFSFLLLFVDAALYIGYKIIFRTKWRKVSEVNFDKYLKEIEDYEEAYLNSEEYHIDNKDKKQARYWYHRFLNLIVGDDD</sequence>
<keyword evidence="5" id="KW-0029">Amino-acid transport</keyword>
<evidence type="ECO:0000256" key="6">
    <source>
        <dbReference type="ARBA" id="ARBA00022989"/>
    </source>
</evidence>